<dbReference type="CDD" id="cd06267">
    <property type="entry name" value="PBP1_LacI_sugar_binding-like"/>
    <property type="match status" value="1"/>
</dbReference>
<organism evidence="6 7">
    <name type="scientific">Catonella massiliensis</name>
    <dbReference type="NCBI Taxonomy" id="2799636"/>
    <lineage>
        <taxon>Bacteria</taxon>
        <taxon>Bacillati</taxon>
        <taxon>Bacillota</taxon>
        <taxon>Clostridia</taxon>
        <taxon>Lachnospirales</taxon>
        <taxon>Lachnospiraceae</taxon>
        <taxon>Catonella</taxon>
    </lineage>
</organism>
<evidence type="ECO:0000256" key="3">
    <source>
        <dbReference type="ARBA" id="ARBA00023125"/>
    </source>
</evidence>
<dbReference type="SMART" id="SM00354">
    <property type="entry name" value="HTH_LACI"/>
    <property type="match status" value="1"/>
</dbReference>
<name>A0ABS1IWV6_9FIRM</name>
<dbReference type="RefSeq" id="WP_208427787.1">
    <property type="nucleotide sequence ID" value="NZ_JAEPRJ010000001.1"/>
</dbReference>
<dbReference type="EMBL" id="JAEPRJ010000001">
    <property type="protein sequence ID" value="MBK5896200.1"/>
    <property type="molecule type" value="Genomic_DNA"/>
</dbReference>
<dbReference type="InterPro" id="IPR010982">
    <property type="entry name" value="Lambda_DNA-bd_dom_sf"/>
</dbReference>
<reference evidence="6 7" key="1">
    <citation type="submission" date="2021-01" db="EMBL/GenBank/DDBJ databases">
        <title>Isolation and description of Catonella massiliensis sp. nov., a novel Catonella species, isolated from a stable periodontitis subject.</title>
        <authorList>
            <person name="Antezack A."/>
            <person name="Boxberger M."/>
            <person name="La Scola B."/>
            <person name="Monnet-Corti V."/>
        </authorList>
    </citation>
    <scope>NUCLEOTIDE SEQUENCE [LARGE SCALE GENOMIC DNA]</scope>
    <source>
        <strain evidence="6 7">Marseille-Q4567</strain>
    </source>
</reference>
<keyword evidence="1" id="KW-0678">Repressor</keyword>
<dbReference type="PROSITE" id="PS00356">
    <property type="entry name" value="HTH_LACI_1"/>
    <property type="match status" value="1"/>
</dbReference>
<dbReference type="Gene3D" id="1.10.260.40">
    <property type="entry name" value="lambda repressor-like DNA-binding domains"/>
    <property type="match status" value="1"/>
</dbReference>
<dbReference type="SUPFAM" id="SSF53822">
    <property type="entry name" value="Periplasmic binding protein-like I"/>
    <property type="match status" value="1"/>
</dbReference>
<dbReference type="Pfam" id="PF00356">
    <property type="entry name" value="LacI"/>
    <property type="match status" value="1"/>
</dbReference>
<keyword evidence="3 6" id="KW-0238">DNA-binding</keyword>
<dbReference type="PANTHER" id="PTHR30146">
    <property type="entry name" value="LACI-RELATED TRANSCRIPTIONAL REPRESSOR"/>
    <property type="match status" value="1"/>
</dbReference>
<dbReference type="PRINTS" id="PR00036">
    <property type="entry name" value="HTHLACI"/>
</dbReference>
<gene>
    <name evidence="6" type="ORF">JJN12_00135</name>
</gene>
<dbReference type="InterPro" id="IPR028082">
    <property type="entry name" value="Peripla_BP_I"/>
</dbReference>
<evidence type="ECO:0000259" key="5">
    <source>
        <dbReference type="PROSITE" id="PS50932"/>
    </source>
</evidence>
<dbReference type="Pfam" id="PF13377">
    <property type="entry name" value="Peripla_BP_3"/>
    <property type="match status" value="1"/>
</dbReference>
<dbReference type="Proteomes" id="UP000604730">
    <property type="component" value="Unassembled WGS sequence"/>
</dbReference>
<evidence type="ECO:0000256" key="2">
    <source>
        <dbReference type="ARBA" id="ARBA00023015"/>
    </source>
</evidence>
<dbReference type="InterPro" id="IPR046335">
    <property type="entry name" value="LacI/GalR-like_sensor"/>
</dbReference>
<evidence type="ECO:0000313" key="6">
    <source>
        <dbReference type="EMBL" id="MBK5896200.1"/>
    </source>
</evidence>
<sequence length="338" mass="37320">MSKKITIKDIAREAGVSVTTVSRVINKTGRIGSKTREKINKVIEEFGYHPNSAAQSMKTGRTRNIFFVVPDITNPFYASLAKELQLLSREKNYNITLYNTNESLKEELRAIETACEVCAGGIVFASINESREVIDKLLEADIPAVLLNSYLKCEFDTVHGEINAGTYLSTNYLIENGHKVIGFAGAPADTTVGKSRKQGYITALQNAGLNVDEKLSFEMGFSEDAGYKAGKYFSTLKKKPTAICCANDIVAMGVLTALYEEGIVVPDDISIVGMDDIIYSRISRPPLTSVSNDSNVFARSAFSMLFERIENTYEGEPREIIVERNLIIRESVSTNKCN</sequence>
<accession>A0ABS1IWV6</accession>
<keyword evidence="2" id="KW-0805">Transcription regulation</keyword>
<dbReference type="Gene3D" id="3.40.50.2300">
    <property type="match status" value="2"/>
</dbReference>
<dbReference type="InterPro" id="IPR000843">
    <property type="entry name" value="HTH_LacI"/>
</dbReference>
<dbReference type="CDD" id="cd01392">
    <property type="entry name" value="HTH_LacI"/>
    <property type="match status" value="1"/>
</dbReference>
<evidence type="ECO:0000256" key="1">
    <source>
        <dbReference type="ARBA" id="ARBA00022491"/>
    </source>
</evidence>
<dbReference type="GO" id="GO:0003677">
    <property type="term" value="F:DNA binding"/>
    <property type="evidence" value="ECO:0007669"/>
    <property type="project" value="UniProtKB-KW"/>
</dbReference>
<keyword evidence="7" id="KW-1185">Reference proteome</keyword>
<keyword evidence="4" id="KW-0804">Transcription</keyword>
<proteinExistence type="predicted"/>
<feature type="domain" description="HTH lacI-type" evidence="5">
    <location>
        <begin position="5"/>
        <end position="59"/>
    </location>
</feature>
<protein>
    <submittedName>
        <fullName evidence="6">LacI family DNA-binding transcriptional regulator</fullName>
    </submittedName>
</protein>
<evidence type="ECO:0000313" key="7">
    <source>
        <dbReference type="Proteomes" id="UP000604730"/>
    </source>
</evidence>
<dbReference type="SUPFAM" id="SSF47413">
    <property type="entry name" value="lambda repressor-like DNA-binding domains"/>
    <property type="match status" value="1"/>
</dbReference>
<evidence type="ECO:0000256" key="4">
    <source>
        <dbReference type="ARBA" id="ARBA00023163"/>
    </source>
</evidence>
<comment type="caution">
    <text evidence="6">The sequence shown here is derived from an EMBL/GenBank/DDBJ whole genome shotgun (WGS) entry which is preliminary data.</text>
</comment>
<dbReference type="PANTHER" id="PTHR30146:SF148">
    <property type="entry name" value="HTH-TYPE TRANSCRIPTIONAL REPRESSOR PURR-RELATED"/>
    <property type="match status" value="1"/>
</dbReference>
<dbReference type="PROSITE" id="PS50932">
    <property type="entry name" value="HTH_LACI_2"/>
    <property type="match status" value="1"/>
</dbReference>